<dbReference type="SUPFAM" id="SSF49363">
    <property type="entry name" value="Purple acid phosphatase, N-terminal domain"/>
    <property type="match status" value="1"/>
</dbReference>
<feature type="region of interest" description="Disordered" evidence="1">
    <location>
        <begin position="92"/>
        <end position="123"/>
    </location>
</feature>
<reference evidence="2" key="1">
    <citation type="journal article" date="2014" name="Int. J. Syst. Evol. Microbiol.">
        <title>Complete genome sequence of Corynebacterium casei LMG S-19264T (=DSM 44701T), isolated from a smear-ripened cheese.</title>
        <authorList>
            <consortium name="US DOE Joint Genome Institute (JGI-PGF)"/>
            <person name="Walter F."/>
            <person name="Albersmeier A."/>
            <person name="Kalinowski J."/>
            <person name="Ruckert C."/>
        </authorList>
    </citation>
    <scope>NUCLEOTIDE SEQUENCE</scope>
    <source>
        <strain evidence="2">JCM 3131</strain>
    </source>
</reference>
<dbReference type="GO" id="GO:0046872">
    <property type="term" value="F:metal ion binding"/>
    <property type="evidence" value="ECO:0007669"/>
    <property type="project" value="InterPro"/>
</dbReference>
<dbReference type="Proteomes" id="UP000620156">
    <property type="component" value="Unassembled WGS sequence"/>
</dbReference>
<reference evidence="2" key="2">
    <citation type="submission" date="2020-09" db="EMBL/GenBank/DDBJ databases">
        <authorList>
            <person name="Sun Q."/>
            <person name="Ohkuma M."/>
        </authorList>
    </citation>
    <scope>NUCLEOTIDE SEQUENCE</scope>
    <source>
        <strain evidence="2">JCM 3131</strain>
    </source>
</reference>
<evidence type="ECO:0000313" key="3">
    <source>
        <dbReference type="Proteomes" id="UP000620156"/>
    </source>
</evidence>
<dbReference type="EMBL" id="BMQK01000011">
    <property type="protein sequence ID" value="GGQ70737.1"/>
    <property type="molecule type" value="Genomic_DNA"/>
</dbReference>
<name>A0A918BIS5_9ACTN</name>
<evidence type="ECO:0000313" key="2">
    <source>
        <dbReference type="EMBL" id="GGQ70737.1"/>
    </source>
</evidence>
<dbReference type="InterPro" id="IPR008963">
    <property type="entry name" value="Purple_acid_Pase-like_N"/>
</dbReference>
<gene>
    <name evidence="2" type="ORF">GCM10010145_45490</name>
</gene>
<protein>
    <recommendedName>
        <fullName evidence="4">Purple acid phosphatase N-terminal domain-containing protein</fullName>
    </recommendedName>
</protein>
<organism evidence="2 3">
    <name type="scientific">Streptomyces ruber</name>
    <dbReference type="NCBI Taxonomy" id="83378"/>
    <lineage>
        <taxon>Bacteria</taxon>
        <taxon>Bacillati</taxon>
        <taxon>Actinomycetota</taxon>
        <taxon>Actinomycetes</taxon>
        <taxon>Kitasatosporales</taxon>
        <taxon>Streptomycetaceae</taxon>
        <taxon>Streptomyces</taxon>
    </lineage>
</organism>
<evidence type="ECO:0000256" key="1">
    <source>
        <dbReference type="SAM" id="MobiDB-lite"/>
    </source>
</evidence>
<sequence>MEQYHLHAALDRLRPGTTYCYGVGHEGFDPAGRPERLGSFRTAPARPEPCALTAFGDQGVGYDALAGDRAIPGQNPAFRLHAGDICCAGTSPATARRPTCTTRACGTGSSPGPSRPRGPCRGW</sequence>
<comment type="caution">
    <text evidence="2">The sequence shown here is derived from an EMBL/GenBank/DDBJ whole genome shotgun (WGS) entry which is preliminary data.</text>
</comment>
<evidence type="ECO:0008006" key="4">
    <source>
        <dbReference type="Google" id="ProtNLM"/>
    </source>
</evidence>
<keyword evidence="3" id="KW-1185">Reference proteome</keyword>
<accession>A0A918BIS5</accession>
<dbReference type="GO" id="GO:0003993">
    <property type="term" value="F:acid phosphatase activity"/>
    <property type="evidence" value="ECO:0007669"/>
    <property type="project" value="InterPro"/>
</dbReference>
<dbReference type="AlphaFoldDB" id="A0A918BIS5"/>
<proteinExistence type="predicted"/>